<proteinExistence type="predicted"/>
<keyword evidence="1" id="KW-0812">Transmembrane</keyword>
<name>A0AAW0B576_9AGAR</name>
<protein>
    <recommendedName>
        <fullName evidence="4">Transmembrane protein</fullName>
    </recommendedName>
</protein>
<sequence>MMHEWRRTVLYSFFTVSSFILFGLSGKRLYHTMQPSLHNGKTFYEPIVAELLLSSLLGMIWACYALRVIHRRDGLGNVYAAVFVVLTPLMLFVLHLIGAAIATSVWAFCIDFHGCRALAALVTSAWISWTTLTSTLVFEAFNIANSLGCSECRRGPCC</sequence>
<evidence type="ECO:0000313" key="2">
    <source>
        <dbReference type="EMBL" id="KAK7020959.1"/>
    </source>
</evidence>
<comment type="caution">
    <text evidence="2">The sequence shown here is derived from an EMBL/GenBank/DDBJ whole genome shotgun (WGS) entry which is preliminary data.</text>
</comment>
<keyword evidence="1" id="KW-1133">Transmembrane helix</keyword>
<evidence type="ECO:0000256" key="1">
    <source>
        <dbReference type="SAM" id="Phobius"/>
    </source>
</evidence>
<evidence type="ECO:0008006" key="4">
    <source>
        <dbReference type="Google" id="ProtNLM"/>
    </source>
</evidence>
<keyword evidence="3" id="KW-1185">Reference proteome</keyword>
<dbReference type="AlphaFoldDB" id="A0AAW0B576"/>
<keyword evidence="1" id="KW-0472">Membrane</keyword>
<feature type="transmembrane region" description="Helical" evidence="1">
    <location>
        <begin position="78"/>
        <end position="108"/>
    </location>
</feature>
<reference evidence="2 3" key="1">
    <citation type="journal article" date="2024" name="J Genomics">
        <title>Draft genome sequencing and assembly of Favolaschia claudopus CIRM-BRFM 2984 isolated from oak limbs.</title>
        <authorList>
            <person name="Navarro D."/>
            <person name="Drula E."/>
            <person name="Chaduli D."/>
            <person name="Cazenave R."/>
            <person name="Ahrendt S."/>
            <person name="Wang J."/>
            <person name="Lipzen A."/>
            <person name="Daum C."/>
            <person name="Barry K."/>
            <person name="Grigoriev I.V."/>
            <person name="Favel A."/>
            <person name="Rosso M.N."/>
            <person name="Martin F."/>
        </authorList>
    </citation>
    <scope>NUCLEOTIDE SEQUENCE [LARGE SCALE GENOMIC DNA]</scope>
    <source>
        <strain evidence="2 3">CIRM-BRFM 2984</strain>
    </source>
</reference>
<accession>A0AAW0B576</accession>
<dbReference type="Proteomes" id="UP001362999">
    <property type="component" value="Unassembled WGS sequence"/>
</dbReference>
<feature type="transmembrane region" description="Helical" evidence="1">
    <location>
        <begin position="46"/>
        <end position="66"/>
    </location>
</feature>
<feature type="transmembrane region" description="Helical" evidence="1">
    <location>
        <begin position="9"/>
        <end position="26"/>
    </location>
</feature>
<dbReference type="EMBL" id="JAWWNJ010000040">
    <property type="protein sequence ID" value="KAK7020959.1"/>
    <property type="molecule type" value="Genomic_DNA"/>
</dbReference>
<gene>
    <name evidence="2" type="ORF">R3P38DRAFT_2967101</name>
</gene>
<evidence type="ECO:0000313" key="3">
    <source>
        <dbReference type="Proteomes" id="UP001362999"/>
    </source>
</evidence>
<organism evidence="2 3">
    <name type="scientific">Favolaschia claudopus</name>
    <dbReference type="NCBI Taxonomy" id="2862362"/>
    <lineage>
        <taxon>Eukaryota</taxon>
        <taxon>Fungi</taxon>
        <taxon>Dikarya</taxon>
        <taxon>Basidiomycota</taxon>
        <taxon>Agaricomycotina</taxon>
        <taxon>Agaricomycetes</taxon>
        <taxon>Agaricomycetidae</taxon>
        <taxon>Agaricales</taxon>
        <taxon>Marasmiineae</taxon>
        <taxon>Mycenaceae</taxon>
        <taxon>Favolaschia</taxon>
    </lineage>
</organism>